<dbReference type="Proteomes" id="UP000000554">
    <property type="component" value="Chromosome"/>
</dbReference>
<reference evidence="3" key="4">
    <citation type="journal article" date="2019" name="Microbiol. Resour. Announc.">
        <title>The genome of the Halobacterium salinarum type strain is closely related to that of the laboratory strains NRC-1 and R1.</title>
        <authorList>
            <person name="Pfeiffer F."/>
            <person name="Marchfelder A."/>
            <person name="Habermann B.H."/>
            <person name="Dyall-Smith M."/>
        </authorList>
    </citation>
    <scope>NUCLEOTIDE SEQUENCE</scope>
    <source>
        <strain evidence="3">NRC-1</strain>
    </source>
</reference>
<sequence>MSLTAAARGKYLPFPATPLSEHRSHEKAVNRASGLPRGGPHRWATKAFLLDVAERVLDPADLRPRRVVADEVAVVGRHEPGADQRRPVVHGADVGVHAQRLLDALQFRVRRLRMTEHAVSGRDGGRAHGVDARELAPRRRHVEGLLDGRDGVVREPAVDVRAVVVGDNDVPGGVDRAGKLADGDAGGLDAVALPLPDPVAHKQPAAVPRCQRPDSRGPADGGLYGGHTQLVGDRVDEVVVEVRANEHTALGGASEHADIRGPTERSA</sequence>
<name>Q9HMN1_HALSA</name>
<evidence type="ECO:0000313" key="2">
    <source>
        <dbReference type="EMBL" id="AAG20540.1"/>
    </source>
</evidence>
<dbReference type="STRING" id="64091.VNG_2466C"/>
<feature type="compositionally biased region" description="Basic and acidic residues" evidence="1">
    <location>
        <begin position="255"/>
        <end position="267"/>
    </location>
</feature>
<dbReference type="KEGG" id="hal:VNG_2466C"/>
<reference evidence="3" key="2">
    <citation type="journal article" date="2008" name="Genomics">
        <title>Evolution in the laboratory: the genome of Halobacterium salinarum strain R1 compared to that of strain NRC-1.</title>
        <authorList>
            <person name="Pfeiffer F."/>
            <person name="Schuster S.C."/>
            <person name="Broicher A."/>
            <person name="Falb M."/>
            <person name="Palm P."/>
            <person name="Rodewald K."/>
            <person name="Ruepp A."/>
            <person name="Soppa J."/>
            <person name="Tittor J."/>
            <person name="Oesterhelt D."/>
        </authorList>
    </citation>
    <scope>NUCLEOTIDE SEQUENCE</scope>
    <source>
        <strain evidence="3">NRC-1</strain>
    </source>
</reference>
<dbReference type="AlphaFoldDB" id="Q9HMN1"/>
<accession>Q9HMN1</accession>
<evidence type="ECO:0000313" key="3">
    <source>
        <dbReference type="EMBL" id="DAC79299.1"/>
    </source>
</evidence>
<dbReference type="PaxDb" id="64091-VNG_2466C"/>
<evidence type="ECO:0000256" key="1">
    <source>
        <dbReference type="SAM" id="MobiDB-lite"/>
    </source>
</evidence>
<reference evidence="2 4" key="1">
    <citation type="journal article" date="2000" name="Proc. Natl. Acad. Sci. U.S.A.">
        <title>Genome sequence of Halobacterium species NRC-1.</title>
        <authorList>
            <person name="Ng W.V."/>
            <person name="Kennedy S.P."/>
            <person name="Mahairas G.G."/>
            <person name="Berquist B."/>
            <person name="Pan M."/>
            <person name="Shukla H.D."/>
            <person name="Lasky S.R."/>
            <person name="Baliga N.S."/>
            <person name="Thorsson V."/>
            <person name="Sbrogna J."/>
            <person name="Swartzell S."/>
            <person name="Weir D."/>
            <person name="Hall J."/>
            <person name="Dahl T.A."/>
            <person name="Welti R."/>
            <person name="Goo Y.A."/>
            <person name="Leithauser B."/>
            <person name="Keller K."/>
            <person name="Cruz R."/>
            <person name="Danson M.J."/>
            <person name="Hough D.W."/>
            <person name="Maddocks D.G."/>
            <person name="Jablonski P.E."/>
            <person name="Krebs M.P."/>
            <person name="Angevine C.M."/>
            <person name="Dale H."/>
            <person name="Isenbarger T.A."/>
            <person name="Peck R.F."/>
            <person name="Pohlschroder M."/>
            <person name="Spudich J.L."/>
            <person name="Jung K.W."/>
            <person name="Alam M."/>
            <person name="Freitas T."/>
            <person name="Hou S."/>
            <person name="Daniels C.J."/>
            <person name="Dennis P.P."/>
            <person name="Omer A.D."/>
            <person name="Ebhardt H."/>
            <person name="Lowe T.M."/>
            <person name="Liang P."/>
            <person name="Riley M."/>
            <person name="Hood L."/>
            <person name="DasSarma S."/>
        </authorList>
    </citation>
    <scope>NUCLEOTIDE SEQUENCE [LARGE SCALE GENOMIC DNA]</scope>
    <source>
        <strain evidence="4">ATCC 700922 / JCM 11081 / NRC-1</strain>
        <strain evidence="2">NRC-1</strain>
    </source>
</reference>
<dbReference type="HOGENOM" id="CLU_1040530_0_0_2"/>
<organism evidence="2 4">
    <name type="scientific">Halobacterium salinarum (strain ATCC 700922 / JCM 11081 / NRC-1)</name>
    <name type="common">Halobacterium halobium</name>
    <dbReference type="NCBI Taxonomy" id="64091"/>
    <lineage>
        <taxon>Archaea</taxon>
        <taxon>Methanobacteriati</taxon>
        <taxon>Methanobacteriota</taxon>
        <taxon>Stenosarchaea group</taxon>
        <taxon>Halobacteria</taxon>
        <taxon>Halobacteriales</taxon>
        <taxon>Halobacteriaceae</taxon>
        <taxon>Halobacterium</taxon>
        <taxon>Halobacterium salinarum NRC-34001</taxon>
    </lineage>
</organism>
<feature type="region of interest" description="Disordered" evidence="1">
    <location>
        <begin position="246"/>
        <end position="267"/>
    </location>
</feature>
<keyword evidence="4" id="KW-1185">Reference proteome</keyword>
<evidence type="ECO:0000313" key="4">
    <source>
        <dbReference type="Proteomes" id="UP000000554"/>
    </source>
</evidence>
<protein>
    <submittedName>
        <fullName evidence="3">Spurious ORF</fullName>
    </submittedName>
</protein>
<feature type="region of interest" description="Disordered" evidence="1">
    <location>
        <begin position="14"/>
        <end position="37"/>
    </location>
</feature>
<feature type="compositionally biased region" description="Basic and acidic residues" evidence="1">
    <location>
        <begin position="20"/>
        <end position="29"/>
    </location>
</feature>
<gene>
    <name evidence="2" type="ordered locus">VNG_2466C</name>
</gene>
<dbReference type="EMBL" id="AE004437">
    <property type="protein sequence ID" value="AAG20540.1"/>
    <property type="molecule type" value="Genomic_DNA"/>
</dbReference>
<dbReference type="PIR" id="H84396">
    <property type="entry name" value="H84396"/>
</dbReference>
<proteinExistence type="predicted"/>
<dbReference type="EMBL" id="BK010829">
    <property type="protein sequence ID" value="DAC79299.1"/>
    <property type="molecule type" value="Genomic_DNA"/>
</dbReference>
<reference evidence="3" key="3">
    <citation type="journal article" date="2015" name="Life">
        <title>A manual curation strategy to improve genome annotation: application to a set of haloarchael genomes.</title>
        <authorList>
            <person name="Pfeiffer F."/>
            <person name="Oesterhelt D."/>
        </authorList>
    </citation>
    <scope>NUCLEOTIDE SEQUENCE</scope>
    <source>
        <strain evidence="3">NRC-1</strain>
    </source>
</reference>